<comment type="caution">
    <text evidence="1">The sequence shown here is derived from an EMBL/GenBank/DDBJ whole genome shotgun (WGS) entry which is preliminary data.</text>
</comment>
<evidence type="ECO:0000313" key="2">
    <source>
        <dbReference type="Proteomes" id="UP001193035"/>
    </source>
</evidence>
<name>A0ABY2WY96_9RHOB</name>
<proteinExistence type="predicted"/>
<sequence>MNEITPKPFEDASRPSEKPEMWVQEAIFGHRFIEEQKPYMLVLEVLSVCGSVLRSGTSLFSHGLVDATRSEAITVSIAKRAQLRYLLFEDTALDKIRLNETLTDDEKLDRFVNELNKGFRGRTKVDNAFCYLGERFRGRFSSLAQAIDILRNMEIDALSSRRWTSRFLAPRGPKLLISDIGNSFSSDRRFFGRGGELMYLMLSRSNRASEAAQLIQDHFFSTSDPMDRLLSEIDPESEERTGDAPLGYLPLSHHHSYDRLANDWITVLSLAGLPSPQKFEPLFRLSALNLVRYFMERAAEVGGLCDADGRPSAEPIILDVSGGAIGDMRQRAASHLKRVRETIDEAVEAYIQGKIEKNTKWSKARGHSDPDLRFKLAVEAIHETFHTGIFDKEKLSRRSPEACLSFFVKRATSRSRNNISTLIEPLGKNAGFITARPRAGTWFDGSDEFLEALVMSNTGSEAITVDKFLHKIYEKYRIVIGPNEAGRAFAKRTFDPSSFEENMRFFEQRLTGLGYVRRLSDDCAFVSNPYAI</sequence>
<keyword evidence="2" id="KW-1185">Reference proteome</keyword>
<dbReference type="EMBL" id="VCPD01000003">
    <property type="protein sequence ID" value="TMV07522.1"/>
    <property type="molecule type" value="Genomic_DNA"/>
</dbReference>
<dbReference type="RefSeq" id="WP_138841221.1">
    <property type="nucleotide sequence ID" value="NZ_VCPD01000003.1"/>
</dbReference>
<evidence type="ECO:0000313" key="1">
    <source>
        <dbReference type="EMBL" id="TMV07522.1"/>
    </source>
</evidence>
<gene>
    <name evidence="1" type="ORF">FGK63_08605</name>
</gene>
<reference evidence="1 2" key="1">
    <citation type="submission" date="2019-05" db="EMBL/GenBank/DDBJ databases">
        <title>Ruegeria sp. nov., isolated from tidal flat.</title>
        <authorList>
            <person name="Kim W."/>
        </authorList>
    </citation>
    <scope>NUCLEOTIDE SEQUENCE [LARGE SCALE GENOMIC DNA]</scope>
    <source>
        <strain evidence="1 2">CAU 1488</strain>
    </source>
</reference>
<evidence type="ECO:0008006" key="3">
    <source>
        <dbReference type="Google" id="ProtNLM"/>
    </source>
</evidence>
<dbReference type="Proteomes" id="UP001193035">
    <property type="component" value="Unassembled WGS sequence"/>
</dbReference>
<accession>A0ABY2WY96</accession>
<organism evidence="1 2">
    <name type="scientific">Ruegeria sediminis</name>
    <dbReference type="NCBI Taxonomy" id="2583820"/>
    <lineage>
        <taxon>Bacteria</taxon>
        <taxon>Pseudomonadati</taxon>
        <taxon>Pseudomonadota</taxon>
        <taxon>Alphaproteobacteria</taxon>
        <taxon>Rhodobacterales</taxon>
        <taxon>Roseobacteraceae</taxon>
        <taxon>Ruegeria</taxon>
    </lineage>
</organism>
<protein>
    <recommendedName>
        <fullName evidence="3">DUF3987 domain-containing protein</fullName>
    </recommendedName>
</protein>